<dbReference type="EMBL" id="JACGCM010000420">
    <property type="protein sequence ID" value="KAF6172601.1"/>
    <property type="molecule type" value="Genomic_DNA"/>
</dbReference>
<dbReference type="PANTHER" id="PTHR33463">
    <property type="entry name" value="NB-ARC DOMAIN-CONTAINING PROTEIN-RELATED"/>
    <property type="match status" value="1"/>
</dbReference>
<comment type="caution">
    <text evidence="1">The sequence shown here is derived from an EMBL/GenBank/DDBJ whole genome shotgun (WGS) entry which is preliminary data.</text>
</comment>
<reference evidence="1 2" key="1">
    <citation type="journal article" date="2020" name="IScience">
        <title>Genome Sequencing of the Endangered Kingdonia uniflora (Circaeasteraceae, Ranunculales) Reveals Potential Mechanisms of Evolutionary Specialization.</title>
        <authorList>
            <person name="Sun Y."/>
            <person name="Deng T."/>
            <person name="Zhang A."/>
            <person name="Moore M.J."/>
            <person name="Landis J.B."/>
            <person name="Lin N."/>
            <person name="Zhang H."/>
            <person name="Zhang X."/>
            <person name="Huang J."/>
            <person name="Zhang X."/>
            <person name="Sun H."/>
            <person name="Wang H."/>
        </authorList>
    </citation>
    <scope>NUCLEOTIDE SEQUENCE [LARGE SCALE GENOMIC DNA]</scope>
    <source>
        <strain evidence="1">TB1705</strain>
        <tissue evidence="1">Leaf</tissue>
    </source>
</reference>
<dbReference type="Gene3D" id="1.10.10.10">
    <property type="entry name" value="Winged helix-like DNA-binding domain superfamily/Winged helix DNA-binding domain"/>
    <property type="match status" value="1"/>
</dbReference>
<sequence>MYEGLDPVNALIKMSYDFFESCKTKLCFLLCALFPEDCKVTIDILVECAMGEDFLGDVETLREARGNLHLMVGTLVSSGLFLKGEDARYVIMHDIIRDVAILIAHESIMRVRLGLQKWPKLKEVGKRL</sequence>
<dbReference type="InterPro" id="IPR050905">
    <property type="entry name" value="Plant_NBS-LRR"/>
</dbReference>
<keyword evidence="2" id="KW-1185">Reference proteome</keyword>
<protein>
    <submittedName>
        <fullName evidence="1">Uncharacterized protein</fullName>
    </submittedName>
</protein>
<organism evidence="1 2">
    <name type="scientific">Kingdonia uniflora</name>
    <dbReference type="NCBI Taxonomy" id="39325"/>
    <lineage>
        <taxon>Eukaryota</taxon>
        <taxon>Viridiplantae</taxon>
        <taxon>Streptophyta</taxon>
        <taxon>Embryophyta</taxon>
        <taxon>Tracheophyta</taxon>
        <taxon>Spermatophyta</taxon>
        <taxon>Magnoliopsida</taxon>
        <taxon>Ranunculales</taxon>
        <taxon>Circaeasteraceae</taxon>
        <taxon>Kingdonia</taxon>
    </lineage>
</organism>
<accession>A0A7J7NZJ5</accession>
<name>A0A7J7NZJ5_9MAGN</name>
<proteinExistence type="predicted"/>
<dbReference type="PANTHER" id="PTHR33463:SF204">
    <property type="entry name" value="NB-ARC DOMAIN-CONTAINING PROTEIN"/>
    <property type="match status" value="1"/>
</dbReference>
<dbReference type="OrthoDB" id="1691503at2759"/>
<evidence type="ECO:0000313" key="1">
    <source>
        <dbReference type="EMBL" id="KAF6172601.1"/>
    </source>
</evidence>
<dbReference type="Proteomes" id="UP000541444">
    <property type="component" value="Unassembled WGS sequence"/>
</dbReference>
<evidence type="ECO:0000313" key="2">
    <source>
        <dbReference type="Proteomes" id="UP000541444"/>
    </source>
</evidence>
<gene>
    <name evidence="1" type="ORF">GIB67_036551</name>
</gene>
<dbReference type="InterPro" id="IPR036388">
    <property type="entry name" value="WH-like_DNA-bd_sf"/>
</dbReference>
<dbReference type="AlphaFoldDB" id="A0A7J7NZJ5"/>